<sequence>MTRTTSRLASPFPNFLTTPMGGGLTHVRFRVRQAHKHGRSYVESDSSIEPTGSEAEAVPLRHRGPDGNRRNYTLLGNERFWTC</sequence>
<dbReference type="AlphaFoldDB" id="A0A4Y2HJE4"/>
<protein>
    <submittedName>
        <fullName evidence="2">Uncharacterized protein</fullName>
    </submittedName>
</protein>
<evidence type="ECO:0000256" key="1">
    <source>
        <dbReference type="SAM" id="MobiDB-lite"/>
    </source>
</evidence>
<organism evidence="2 3">
    <name type="scientific">Araneus ventricosus</name>
    <name type="common">Orbweaver spider</name>
    <name type="synonym">Epeira ventricosa</name>
    <dbReference type="NCBI Taxonomy" id="182803"/>
    <lineage>
        <taxon>Eukaryota</taxon>
        <taxon>Metazoa</taxon>
        <taxon>Ecdysozoa</taxon>
        <taxon>Arthropoda</taxon>
        <taxon>Chelicerata</taxon>
        <taxon>Arachnida</taxon>
        <taxon>Araneae</taxon>
        <taxon>Araneomorphae</taxon>
        <taxon>Entelegynae</taxon>
        <taxon>Araneoidea</taxon>
        <taxon>Araneidae</taxon>
        <taxon>Araneus</taxon>
    </lineage>
</organism>
<evidence type="ECO:0000313" key="3">
    <source>
        <dbReference type="Proteomes" id="UP000499080"/>
    </source>
</evidence>
<accession>A0A4Y2HJE4</accession>
<name>A0A4Y2HJE4_ARAVE</name>
<comment type="caution">
    <text evidence="2">The sequence shown here is derived from an EMBL/GenBank/DDBJ whole genome shotgun (WGS) entry which is preliminary data.</text>
</comment>
<keyword evidence="3" id="KW-1185">Reference proteome</keyword>
<proteinExistence type="predicted"/>
<dbReference type="Proteomes" id="UP000499080">
    <property type="component" value="Unassembled WGS sequence"/>
</dbReference>
<evidence type="ECO:0000313" key="2">
    <source>
        <dbReference type="EMBL" id="GBM65358.1"/>
    </source>
</evidence>
<dbReference type="EMBL" id="BGPR01001974">
    <property type="protein sequence ID" value="GBM65358.1"/>
    <property type="molecule type" value="Genomic_DNA"/>
</dbReference>
<reference evidence="2 3" key="1">
    <citation type="journal article" date="2019" name="Sci. Rep.">
        <title>Orb-weaving spider Araneus ventricosus genome elucidates the spidroin gene catalogue.</title>
        <authorList>
            <person name="Kono N."/>
            <person name="Nakamura H."/>
            <person name="Ohtoshi R."/>
            <person name="Moran D.A.P."/>
            <person name="Shinohara A."/>
            <person name="Yoshida Y."/>
            <person name="Fujiwara M."/>
            <person name="Mori M."/>
            <person name="Tomita M."/>
            <person name="Arakawa K."/>
        </authorList>
    </citation>
    <scope>NUCLEOTIDE SEQUENCE [LARGE SCALE GENOMIC DNA]</scope>
</reference>
<feature type="region of interest" description="Disordered" evidence="1">
    <location>
        <begin position="38"/>
        <end position="69"/>
    </location>
</feature>
<gene>
    <name evidence="2" type="ORF">AVEN_268988_1</name>
</gene>